<keyword evidence="1" id="KW-0812">Transmembrane</keyword>
<evidence type="ECO:0000313" key="2">
    <source>
        <dbReference type="EMBL" id="CAF4196841.1"/>
    </source>
</evidence>
<feature type="non-terminal residue" evidence="3">
    <location>
        <position position="1"/>
    </location>
</feature>
<organism evidence="3 4">
    <name type="scientific">Rotaria sordida</name>
    <dbReference type="NCBI Taxonomy" id="392033"/>
    <lineage>
        <taxon>Eukaryota</taxon>
        <taxon>Metazoa</taxon>
        <taxon>Spiralia</taxon>
        <taxon>Gnathifera</taxon>
        <taxon>Rotifera</taxon>
        <taxon>Eurotatoria</taxon>
        <taxon>Bdelloidea</taxon>
        <taxon>Philodinida</taxon>
        <taxon>Philodinidae</taxon>
        <taxon>Rotaria</taxon>
    </lineage>
</organism>
<feature type="transmembrane region" description="Helical" evidence="1">
    <location>
        <begin position="81"/>
        <end position="106"/>
    </location>
</feature>
<keyword evidence="1" id="KW-1133">Transmembrane helix</keyword>
<gene>
    <name evidence="3" type="ORF">FNK824_LOCUS37682</name>
    <name evidence="2" type="ORF">OTI717_LOCUS38405</name>
</gene>
<sequence length="188" mass="20389">ELPTSEADVEKLQQSTEEALKLVNQCLAIQANVCVCVSATKNYGIDQLRLNINAVSPLNAQIIDKNLDYISQYRYSIANKIIAAFSTASAVVSFLPIADIIIITVFQDWMYRMLACFSVDPKRTSNSFKTVHCVQQGASVAIRAGALIIGGVFQLSVVGYLIGSSVCVVTASASTAALGWACYWYFVD</sequence>
<reference evidence="3" key="1">
    <citation type="submission" date="2021-02" db="EMBL/GenBank/DDBJ databases">
        <authorList>
            <person name="Nowell W R."/>
        </authorList>
    </citation>
    <scope>NUCLEOTIDE SEQUENCE</scope>
</reference>
<name>A0A820DD70_9BILA</name>
<protein>
    <submittedName>
        <fullName evidence="3">Uncharacterized protein</fullName>
    </submittedName>
</protein>
<dbReference type="EMBL" id="CAJOAX010020799">
    <property type="protein sequence ID" value="CAF4196841.1"/>
    <property type="molecule type" value="Genomic_DNA"/>
</dbReference>
<feature type="transmembrane region" description="Helical" evidence="1">
    <location>
        <begin position="160"/>
        <end position="186"/>
    </location>
</feature>
<evidence type="ECO:0000313" key="3">
    <source>
        <dbReference type="EMBL" id="CAF4230330.1"/>
    </source>
</evidence>
<dbReference type="Proteomes" id="UP000663874">
    <property type="component" value="Unassembled WGS sequence"/>
</dbReference>
<proteinExistence type="predicted"/>
<evidence type="ECO:0000256" key="1">
    <source>
        <dbReference type="SAM" id="Phobius"/>
    </source>
</evidence>
<keyword evidence="1" id="KW-0472">Membrane</keyword>
<dbReference type="Proteomes" id="UP000663823">
    <property type="component" value="Unassembled WGS sequence"/>
</dbReference>
<comment type="caution">
    <text evidence="3">The sequence shown here is derived from an EMBL/GenBank/DDBJ whole genome shotgun (WGS) entry which is preliminary data.</text>
</comment>
<evidence type="ECO:0000313" key="4">
    <source>
        <dbReference type="Proteomes" id="UP000663874"/>
    </source>
</evidence>
<dbReference type="AlphaFoldDB" id="A0A820DD70"/>
<accession>A0A820DD70</accession>
<dbReference type="EMBL" id="CAJOBE010019599">
    <property type="protein sequence ID" value="CAF4230330.1"/>
    <property type="molecule type" value="Genomic_DNA"/>
</dbReference>